<reference evidence="3 4" key="1">
    <citation type="journal article" date="2008" name="Nature">
        <title>The Trichoplax genome and the nature of placozoans.</title>
        <authorList>
            <person name="Srivastava M."/>
            <person name="Begovic E."/>
            <person name="Chapman J."/>
            <person name="Putnam N.H."/>
            <person name="Hellsten U."/>
            <person name="Kawashima T."/>
            <person name="Kuo A."/>
            <person name="Mitros T."/>
            <person name="Salamov A."/>
            <person name="Carpenter M.L."/>
            <person name="Signorovitch A.Y."/>
            <person name="Moreno M.A."/>
            <person name="Kamm K."/>
            <person name="Grimwood J."/>
            <person name="Schmutz J."/>
            <person name="Shapiro H."/>
            <person name="Grigoriev I.V."/>
            <person name="Buss L.W."/>
            <person name="Schierwater B."/>
            <person name="Dellaporta S.L."/>
            <person name="Rokhsar D.S."/>
        </authorList>
    </citation>
    <scope>NUCLEOTIDE SEQUENCE [LARGE SCALE GENOMIC DNA]</scope>
    <source>
        <strain evidence="3 4">Grell-BS-1999</strain>
    </source>
</reference>
<dbReference type="Proteomes" id="UP000009022">
    <property type="component" value="Unassembled WGS sequence"/>
</dbReference>
<keyword evidence="4" id="KW-1185">Reference proteome</keyword>
<dbReference type="GO" id="GO:0005634">
    <property type="term" value="C:nucleus"/>
    <property type="evidence" value="ECO:0000318"/>
    <property type="project" value="GO_Central"/>
</dbReference>
<dbReference type="InParanoid" id="B3S4H4"/>
<dbReference type="GO" id="GO:0005829">
    <property type="term" value="C:cytosol"/>
    <property type="evidence" value="ECO:0000318"/>
    <property type="project" value="GO_Central"/>
</dbReference>
<dbReference type="EMBL" id="DS985249">
    <property type="protein sequence ID" value="EDV22634.1"/>
    <property type="molecule type" value="Genomic_DNA"/>
</dbReference>
<accession>B3S4H4</accession>
<dbReference type="SUPFAM" id="SSF50814">
    <property type="entry name" value="Lipocalins"/>
    <property type="match status" value="1"/>
</dbReference>
<evidence type="ECO:0000313" key="4">
    <source>
        <dbReference type="Proteomes" id="UP000009022"/>
    </source>
</evidence>
<dbReference type="PANTHER" id="PTHR11955">
    <property type="entry name" value="FATTY ACID BINDING PROTEIN"/>
    <property type="match status" value="1"/>
</dbReference>
<dbReference type="HOGENOM" id="CLU_1549638_0_0_1"/>
<dbReference type="GeneID" id="6756224"/>
<dbReference type="OrthoDB" id="412780at2759"/>
<dbReference type="STRING" id="10228.B3S4H4"/>
<dbReference type="InterPro" id="IPR012674">
    <property type="entry name" value="Calycin"/>
</dbReference>
<dbReference type="InterPro" id="IPR000463">
    <property type="entry name" value="Fatty_acid-bd"/>
</dbReference>
<evidence type="ECO:0000313" key="3">
    <source>
        <dbReference type="EMBL" id="EDV22634.1"/>
    </source>
</evidence>
<dbReference type="GO" id="GO:0015908">
    <property type="term" value="P:fatty acid transport"/>
    <property type="evidence" value="ECO:0000318"/>
    <property type="project" value="GO_Central"/>
</dbReference>
<gene>
    <name evidence="3" type="ORF">TRIADDRAFT_59086</name>
</gene>
<dbReference type="PRINTS" id="PR00178">
    <property type="entry name" value="FATTYACIDBP"/>
</dbReference>
<dbReference type="GO" id="GO:0005504">
    <property type="term" value="F:fatty acid binding"/>
    <property type="evidence" value="ECO:0000318"/>
    <property type="project" value="GO_Central"/>
</dbReference>
<proteinExistence type="inferred from homology"/>
<dbReference type="CTD" id="6756224"/>
<evidence type="ECO:0000256" key="1">
    <source>
        <dbReference type="ARBA" id="ARBA00008390"/>
    </source>
</evidence>
<dbReference type="PhylomeDB" id="B3S4H4"/>
<dbReference type="KEGG" id="tad:TRIADDRAFT_59086"/>
<comment type="similarity">
    <text evidence="1">Belongs to the calycin superfamily. Fatty-acid binding protein (FABP) family.</text>
</comment>
<dbReference type="AlphaFoldDB" id="B3S4H4"/>
<feature type="region of interest" description="Disordered" evidence="2">
    <location>
        <begin position="142"/>
        <end position="173"/>
    </location>
</feature>
<organism evidence="3 4">
    <name type="scientific">Trichoplax adhaerens</name>
    <name type="common">Trichoplax reptans</name>
    <dbReference type="NCBI Taxonomy" id="10228"/>
    <lineage>
        <taxon>Eukaryota</taxon>
        <taxon>Metazoa</taxon>
        <taxon>Placozoa</taxon>
        <taxon>Uniplacotomia</taxon>
        <taxon>Trichoplacea</taxon>
        <taxon>Trichoplacidae</taxon>
        <taxon>Trichoplax</taxon>
    </lineage>
</organism>
<dbReference type="eggNOG" id="KOG4015">
    <property type="taxonomic scope" value="Eukaryota"/>
</dbReference>
<dbReference type="InterPro" id="IPR031259">
    <property type="entry name" value="ILBP"/>
</dbReference>
<dbReference type="Gene3D" id="2.40.128.20">
    <property type="match status" value="1"/>
</dbReference>
<dbReference type="CDD" id="cd00742">
    <property type="entry name" value="FABP"/>
    <property type="match status" value="1"/>
</dbReference>
<sequence length="173" mass="19425">MAEKNVIGKWKLVRSDENFENYMTQIGIGKVGRAWRKKYKPTQIIVKLGNKMAIRTTNGLFVNLAEFELGEELTEKTVKGEVVKTTYTFEGDDEQTLTSTSNGSKHGILKTERVVEGSEMVHTLTICDIVCKRYYKKVGEAPPFEKVIPPKPGSADAPASEHDANEEKEDQED</sequence>
<protein>
    <submittedName>
        <fullName evidence="3">Uncharacterized protein</fullName>
    </submittedName>
</protein>
<name>B3S4H4_TRIAD</name>
<evidence type="ECO:0000256" key="2">
    <source>
        <dbReference type="SAM" id="MobiDB-lite"/>
    </source>
</evidence>
<dbReference type="FunCoup" id="B3S4H4">
    <property type="interactions" value="133"/>
</dbReference>
<dbReference type="RefSeq" id="XP_002115178.1">
    <property type="nucleotide sequence ID" value="XM_002115142.1"/>
</dbReference>